<dbReference type="InterPro" id="IPR029448">
    <property type="entry name" value="FANCD2"/>
</dbReference>
<keyword evidence="2" id="KW-1017">Isopeptide bond</keyword>
<dbReference type="PANTHER" id="PTHR32086">
    <property type="entry name" value="FANCONI ANEMIA GROUP D2 PROTEIN"/>
    <property type="match status" value="1"/>
</dbReference>
<dbReference type="Proteomes" id="UP001211065">
    <property type="component" value="Unassembled WGS sequence"/>
</dbReference>
<dbReference type="GO" id="GO:0070182">
    <property type="term" value="F:DNA polymerase binding"/>
    <property type="evidence" value="ECO:0007669"/>
    <property type="project" value="TreeGrafter"/>
</dbReference>
<keyword evidence="8" id="KW-1185">Reference proteome</keyword>
<feature type="compositionally biased region" description="Basic and acidic residues" evidence="6">
    <location>
        <begin position="1193"/>
        <end position="1203"/>
    </location>
</feature>
<evidence type="ECO:0000256" key="6">
    <source>
        <dbReference type="SAM" id="MobiDB-lite"/>
    </source>
</evidence>
<dbReference type="GO" id="GO:0036297">
    <property type="term" value="P:interstrand cross-link repair"/>
    <property type="evidence" value="ECO:0007669"/>
    <property type="project" value="TreeGrafter"/>
</dbReference>
<dbReference type="EMBL" id="JADGJW010000028">
    <property type="protein sequence ID" value="KAJ3226801.1"/>
    <property type="molecule type" value="Genomic_DNA"/>
</dbReference>
<dbReference type="GO" id="GO:0000793">
    <property type="term" value="C:condensed chromosome"/>
    <property type="evidence" value="ECO:0007669"/>
    <property type="project" value="TreeGrafter"/>
</dbReference>
<evidence type="ECO:0000256" key="5">
    <source>
        <dbReference type="ARBA" id="ARBA00093456"/>
    </source>
</evidence>
<comment type="subcellular location">
    <subcellularLocation>
        <location evidence="1">Nucleus</location>
    </subcellularLocation>
</comment>
<evidence type="ECO:0000256" key="4">
    <source>
        <dbReference type="ARBA" id="ARBA00023242"/>
    </source>
</evidence>
<comment type="caution">
    <text evidence="7">The sequence shown here is derived from an EMBL/GenBank/DDBJ whole genome shotgun (WGS) entry which is preliminary data.</text>
</comment>
<dbReference type="PANTHER" id="PTHR32086:SF0">
    <property type="entry name" value="FANCONI ANEMIA GROUP D2 PROTEIN"/>
    <property type="match status" value="1"/>
</dbReference>
<proteinExistence type="inferred from homology"/>
<dbReference type="GO" id="GO:0005634">
    <property type="term" value="C:nucleus"/>
    <property type="evidence" value="ECO:0007669"/>
    <property type="project" value="UniProtKB-SubCell"/>
</dbReference>
<evidence type="ECO:0000256" key="1">
    <source>
        <dbReference type="ARBA" id="ARBA00004123"/>
    </source>
</evidence>
<dbReference type="GO" id="GO:1990918">
    <property type="term" value="P:double-strand break repair involved in meiotic recombination"/>
    <property type="evidence" value="ECO:0007669"/>
    <property type="project" value="TreeGrafter"/>
</dbReference>
<feature type="region of interest" description="Disordered" evidence="6">
    <location>
        <begin position="1165"/>
        <end position="1281"/>
    </location>
</feature>
<organism evidence="7 8">
    <name type="scientific">Clydaea vesicula</name>
    <dbReference type="NCBI Taxonomy" id="447962"/>
    <lineage>
        <taxon>Eukaryota</taxon>
        <taxon>Fungi</taxon>
        <taxon>Fungi incertae sedis</taxon>
        <taxon>Chytridiomycota</taxon>
        <taxon>Chytridiomycota incertae sedis</taxon>
        <taxon>Chytridiomycetes</taxon>
        <taxon>Lobulomycetales</taxon>
        <taxon>Lobulomycetaceae</taxon>
        <taxon>Clydaea</taxon>
    </lineage>
</organism>
<gene>
    <name evidence="7" type="primary">FANCD2</name>
    <name evidence="7" type="ORF">HK099_004070</name>
</gene>
<name>A0AAD5UA24_9FUNG</name>
<evidence type="ECO:0000313" key="7">
    <source>
        <dbReference type="EMBL" id="KAJ3226801.1"/>
    </source>
</evidence>
<evidence type="ECO:0000313" key="8">
    <source>
        <dbReference type="Proteomes" id="UP001211065"/>
    </source>
</evidence>
<dbReference type="GO" id="GO:0031573">
    <property type="term" value="P:mitotic intra-S DNA damage checkpoint signaling"/>
    <property type="evidence" value="ECO:0007669"/>
    <property type="project" value="TreeGrafter"/>
</dbReference>
<feature type="compositionally biased region" description="Low complexity" evidence="6">
    <location>
        <begin position="1177"/>
        <end position="1187"/>
    </location>
</feature>
<keyword evidence="4" id="KW-0539">Nucleus</keyword>
<feature type="compositionally biased region" description="Polar residues" evidence="6">
    <location>
        <begin position="1244"/>
        <end position="1259"/>
    </location>
</feature>
<evidence type="ECO:0000256" key="2">
    <source>
        <dbReference type="ARBA" id="ARBA00022499"/>
    </source>
</evidence>
<evidence type="ECO:0000256" key="3">
    <source>
        <dbReference type="ARBA" id="ARBA00022843"/>
    </source>
</evidence>
<protein>
    <submittedName>
        <fullName evidence="7">Fanconi anemia group D2 protein</fullName>
    </submittedName>
</protein>
<dbReference type="Pfam" id="PF14631">
    <property type="entry name" value="FancD2"/>
    <property type="match status" value="4"/>
</dbReference>
<feature type="region of interest" description="Disordered" evidence="6">
    <location>
        <begin position="612"/>
        <end position="644"/>
    </location>
</feature>
<feature type="compositionally biased region" description="Acidic residues" evidence="6">
    <location>
        <begin position="1204"/>
        <end position="1214"/>
    </location>
</feature>
<comment type="similarity">
    <text evidence="5">Belongs to the Fanconi anemia protein FANCD2 family.</text>
</comment>
<sequence>MNEDYSIEVQNLRNETNKVIIQMNDKLRDEPDVKDLMELLVITILNYHDSNSVHSALENLSFSIQPLHHELLFKILYQNLTSSYIIPFLNVFASLHISNENLDDIHNHVLNILSSAELNQLPIMIRFLLQTIDSSKSRRILIKFRKNLDFENIYRTSSGDQTTLYPETLIIDLLSIIQEVKNQNEFLQFDIITLILITSISPANRRKSLNLLQELLIRNLISVELLLDTLRLHTKGLREYIKDILSIGDEFLRNSYNSGDNLAETFKGINEVIFNDGDTWHKQEIIGNLVTHIGSGIENEIESLISELTIFIRKQLTSHNEKYKRIGVVAALSMIQRLGAVLESRTEIINQSVEMLEMILRYCKQSAVRKREILSLFKNKSDEYLKLLEFQDLSRMRSTQEKSSSSQSWLPNSYLKIEKWMRLNEECSDEVDNSVNIFPLVTNAFSNSTHGIYEIGSTSSSASNNNVITWFNNAHFVSLLPSIFRLYQTLQKHDNDDLEDIDSILGASVVMFKNLDLSTLKATNGKEIKESMCSALFIAINWFRELINAFCYDLKNEDFVRKIMQRLRNIIILEKQLIELAESMHRWIPIGLTEDDLSALKLGGSTAKLVQHPSEKDDIDEEPLNQNHRNAKSNGLLGNNEKKKKFKGKAKISTEIGRFSSVGELRSIFREFEVNLFLLLELDIVDEENESENFEKLEFSTLKYLLEDLHLKIVEKFSLTKKNHKTSNSLSGSGFYSLNRISTSVFIEKVIILIPSMCKIFEKLFNQLSDLSADVTNKKLRKECFELLLKCFEVMLNWNGFKMEARHQLNLKATLQIFSNRYIMKKKRNNGDNNEADDTGDDQKQETRTEDQILNSFHYFSMFIVKKQNDMEETLNLANNLILLRLMDTITTFFDPHFITLKNFTSDDVIEDIEEIRKLYYMKSKLKLCAEAFLKQNWEDKKKSDQLSYLLQKFIGNIPEDEKKLDMIRYHVNTVLKSYAVGNEEVLRKNPFLFKDNFAVYYKILFVELNNVSVNLKVEENNENHLELMEQIVKTFVNLIDLIKIQSVNKLILNVALKKGKSFIDIFLKVLFPILKKNFKHFKDKSTTVLKACQIGTRILQTACNESKVARDTNLLSSVPGLKKSLEMLLYQVKIMLADQGFSSAWFMGNLKHKNLAGEAISSQIPNESEESEDSNDGSQSDDGVNDAYQNRENSDVQSRTEKEIEEDAEEVEHEENLPKKRKISTSAKSKERDIHSPNKAQLGYSSSGRKLSNSQINSSDDDEVNNDKQIVNDSSDSKEDNNISVIKAQLDTISQVITPASQTPVDSTISAPQPILPTSVETSIISIPASVETSFISIPTSSITAPINPPSSACIIGGKPNPSGFMFNFPINTDLSFYFAGTPFFISWSYDTSLPFSAPKNRIVLQYQKASLITTDSKWITINDTLRPNALFYNWTIPETGSGLFKLKIYGDEYSKEGTDVCFPQNFPAPSISPPFKISNVKSIIATTDKFPPNADARELLTLATNDGSTSSVSDLLAAVVSIE</sequence>
<accession>A0AAD5UA24</accession>
<keyword evidence="3" id="KW-0832">Ubl conjugation</keyword>
<reference evidence="7" key="1">
    <citation type="submission" date="2020-05" db="EMBL/GenBank/DDBJ databases">
        <title>Phylogenomic resolution of chytrid fungi.</title>
        <authorList>
            <person name="Stajich J.E."/>
            <person name="Amses K."/>
            <person name="Simmons R."/>
            <person name="Seto K."/>
            <person name="Myers J."/>
            <person name="Bonds A."/>
            <person name="Quandt C.A."/>
            <person name="Barry K."/>
            <person name="Liu P."/>
            <person name="Grigoriev I."/>
            <person name="Longcore J.E."/>
            <person name="James T.Y."/>
        </authorList>
    </citation>
    <scope>NUCLEOTIDE SEQUENCE</scope>
    <source>
        <strain evidence="7">JEL0476</strain>
    </source>
</reference>
<feature type="region of interest" description="Disordered" evidence="6">
    <location>
        <begin position="828"/>
        <end position="848"/>
    </location>
</feature>
<dbReference type="GO" id="GO:0007129">
    <property type="term" value="P:homologous chromosome pairing at meiosis"/>
    <property type="evidence" value="ECO:0007669"/>
    <property type="project" value="TreeGrafter"/>
</dbReference>